<sequence length="746" mass="77142">MCSRRFPRKSAPLRALLGLALLVGTGQARAQAASDAALCAQDAELLDVSVGGQARGVHEVRRGAGGTLLDGTALVDAEAGYVAREVTCDGQPFVRLRDELDVTYDSKALSLSVAARLSLLPGGTLDLAGMGAAGTPNAPVFGVAYALSASHAWAGGAGRDLLALDAYGALGRWSGFAGAVARRTVGETDGGVELQPRAALTSDLSPEWQVSAAYGTLPFTDPGRLSGADFWGVGVQGGNAQRRLERLSVPLPLDARVTVAVDGVPLATVDARAGELLLKNLPLDAGLSQVTVTVTDANGQRVLERAQDALPGALPRGAYGVQLIAGHQPEGLTVRGAGVYGLSERWTLDASAHWLPGDWSAQIGASSVREGRQFSASAQLAGDRLTGVSPGAAGQTPELTLRGSYAQVVGQLALGGSAEVPVQDPRRSRVTLSALGSWDNTTLFLRSSFAPGREAERWAVSAGGYRRLNERWTLSGLLQGQPGGWSAGLHLTWTPQANLTVSGGAGWSRTANAADEADSPASRAEGDFSVQYRPAPGHTLGASVGARTWQNSRLSYAYEGPASAEVNLTPRGADVSASGVVGLIGGSLIPGREAGNRNLLIRTGVRGVPLRVNGLPTVTDARGDALVALRSGERQVKVTVDSDDLPLNVAVTQDSAVLSVGGNGVATLNWQTNFEVSRWVRLYWKAGEVAAAADLHLDNAVLPADPDGYVLLGGRQNTAGARIASQDGTRSCPVTITPAEVTACMP</sequence>
<proteinExistence type="predicted"/>
<evidence type="ECO:0000313" key="3">
    <source>
        <dbReference type="Proteomes" id="UP000192582"/>
    </source>
</evidence>
<keyword evidence="1" id="KW-0732">Signal</keyword>
<feature type="chain" id="PRO_5012890397" description="Outer membrane usher protein FimD/PapC" evidence="1">
    <location>
        <begin position="31"/>
        <end position="746"/>
    </location>
</feature>
<dbReference type="OrthoDB" id="52774at2"/>
<dbReference type="AlphaFoldDB" id="A0A1W1UEE2"/>
<evidence type="ECO:0008006" key="4">
    <source>
        <dbReference type="Google" id="ProtNLM"/>
    </source>
</evidence>
<evidence type="ECO:0000313" key="2">
    <source>
        <dbReference type="EMBL" id="SMB79171.1"/>
    </source>
</evidence>
<dbReference type="Proteomes" id="UP000192582">
    <property type="component" value="Unassembled WGS sequence"/>
</dbReference>
<organism evidence="2 3">
    <name type="scientific">Deinococcus hopiensis KR-140</name>
    <dbReference type="NCBI Taxonomy" id="695939"/>
    <lineage>
        <taxon>Bacteria</taxon>
        <taxon>Thermotogati</taxon>
        <taxon>Deinococcota</taxon>
        <taxon>Deinococci</taxon>
        <taxon>Deinococcales</taxon>
        <taxon>Deinococcaceae</taxon>
        <taxon>Deinococcus</taxon>
    </lineage>
</organism>
<evidence type="ECO:0000256" key="1">
    <source>
        <dbReference type="SAM" id="SignalP"/>
    </source>
</evidence>
<feature type="signal peptide" evidence="1">
    <location>
        <begin position="1"/>
        <end position="30"/>
    </location>
</feature>
<dbReference type="STRING" id="695939.SAMN00790413_05811"/>
<name>A0A1W1UEE2_9DEIO</name>
<keyword evidence="3" id="KW-1185">Reference proteome</keyword>
<accession>A0A1W1UEE2</accession>
<dbReference type="RefSeq" id="WP_084045434.1">
    <property type="nucleotide sequence ID" value="NZ_FWWU01000003.1"/>
</dbReference>
<reference evidence="2 3" key="1">
    <citation type="submission" date="2017-04" db="EMBL/GenBank/DDBJ databases">
        <authorList>
            <person name="Afonso C.L."/>
            <person name="Miller P.J."/>
            <person name="Scott M.A."/>
            <person name="Spackman E."/>
            <person name="Goraichik I."/>
            <person name="Dimitrov K.M."/>
            <person name="Suarez D.L."/>
            <person name="Swayne D.E."/>
        </authorList>
    </citation>
    <scope>NUCLEOTIDE SEQUENCE [LARGE SCALE GENOMIC DNA]</scope>
    <source>
        <strain evidence="2 3">KR-140</strain>
    </source>
</reference>
<dbReference type="EMBL" id="FWWU01000003">
    <property type="protein sequence ID" value="SMB79171.1"/>
    <property type="molecule type" value="Genomic_DNA"/>
</dbReference>
<gene>
    <name evidence="2" type="ORF">SAMN00790413_05811</name>
</gene>
<protein>
    <recommendedName>
        <fullName evidence="4">Outer membrane usher protein FimD/PapC</fullName>
    </recommendedName>
</protein>